<dbReference type="GO" id="GO:0005829">
    <property type="term" value="C:cytosol"/>
    <property type="evidence" value="ECO:0007669"/>
    <property type="project" value="TreeGrafter"/>
</dbReference>
<dbReference type="EMBL" id="JRFJ01000001">
    <property type="protein sequence ID" value="KHJ55700.1"/>
    <property type="molecule type" value="Genomic_DNA"/>
</dbReference>
<proteinExistence type="predicted"/>
<dbReference type="GO" id="GO:0019239">
    <property type="term" value="F:deaminase activity"/>
    <property type="evidence" value="ECO:0007669"/>
    <property type="project" value="TreeGrafter"/>
</dbReference>
<dbReference type="PANTHER" id="PTHR11803:SF44">
    <property type="entry name" value="RUTC FAMILY PROTEIN YJGH"/>
    <property type="match status" value="1"/>
</dbReference>
<dbReference type="CDD" id="cd02198">
    <property type="entry name" value="YjgH_like"/>
    <property type="match status" value="1"/>
</dbReference>
<dbReference type="OrthoDB" id="9809792at2"/>
<dbReference type="RefSeq" id="WP_039188718.1">
    <property type="nucleotide sequence ID" value="NZ_JRFJ01000001.1"/>
</dbReference>
<dbReference type="AlphaFoldDB" id="A0A0B1QA71"/>
<dbReference type="InterPro" id="IPR035959">
    <property type="entry name" value="RutC-like_sf"/>
</dbReference>
<dbReference type="InterPro" id="IPR006175">
    <property type="entry name" value="YjgF/YER057c/UK114"/>
</dbReference>
<protein>
    <submittedName>
        <fullName evidence="1">Endoribonuclease L-PSP</fullName>
    </submittedName>
</protein>
<sequence length="132" mass="14632">MSARIPVYPARPNPLNEEHAYSPAVRHGDLLFVAGQVGVRPDGTPEPDFEAQVRLAFENLKAVLEAAGSTFDDILDVTSYHTDPERQFGTILPIKAEYFPEKPYPTWSAFGVTWLAGYDFEIKVVARIPAQG</sequence>
<comment type="caution">
    <text evidence="1">The sequence shown here is derived from an EMBL/GenBank/DDBJ whole genome shotgun (WGS) entry which is preliminary data.</text>
</comment>
<evidence type="ECO:0000313" key="2">
    <source>
        <dbReference type="Proteomes" id="UP000030826"/>
    </source>
</evidence>
<reference evidence="1 2" key="1">
    <citation type="submission" date="2014-09" db="EMBL/GenBank/DDBJ databases">
        <title>Isolation and characterization of Aurantimonas altamirensis ON-56566 from clinical sample following a dog bite.</title>
        <authorList>
            <person name="Eshaghi A."/>
            <person name="Li A."/>
            <person name="Shahinas D."/>
            <person name="Bahn P."/>
            <person name="Kus J.V."/>
            <person name="Patel S.N."/>
        </authorList>
    </citation>
    <scope>NUCLEOTIDE SEQUENCE [LARGE SCALE GENOMIC DNA]</scope>
    <source>
        <strain evidence="1 2">ON-56566</strain>
    </source>
</reference>
<dbReference type="Proteomes" id="UP000030826">
    <property type="component" value="Unassembled WGS sequence"/>
</dbReference>
<dbReference type="PANTHER" id="PTHR11803">
    <property type="entry name" value="2-IMINOBUTANOATE/2-IMINOPROPANOATE DEAMINASE RIDA"/>
    <property type="match status" value="1"/>
</dbReference>
<dbReference type="Pfam" id="PF01042">
    <property type="entry name" value="Ribonuc_L-PSP"/>
    <property type="match status" value="1"/>
</dbReference>
<evidence type="ECO:0000313" key="1">
    <source>
        <dbReference type="EMBL" id="KHJ55700.1"/>
    </source>
</evidence>
<dbReference type="SUPFAM" id="SSF55298">
    <property type="entry name" value="YjgF-like"/>
    <property type="match status" value="1"/>
</dbReference>
<dbReference type="InterPro" id="IPR038743">
    <property type="entry name" value="YjgH-like"/>
</dbReference>
<name>A0A0B1QA71_9HYPH</name>
<organism evidence="1 2">
    <name type="scientific">Aureimonas altamirensis</name>
    <dbReference type="NCBI Taxonomy" id="370622"/>
    <lineage>
        <taxon>Bacteria</taxon>
        <taxon>Pseudomonadati</taxon>
        <taxon>Pseudomonadota</taxon>
        <taxon>Alphaproteobacteria</taxon>
        <taxon>Hyphomicrobiales</taxon>
        <taxon>Aurantimonadaceae</taxon>
        <taxon>Aureimonas</taxon>
    </lineage>
</organism>
<accession>A0A0B1QA71</accession>
<gene>
    <name evidence="1" type="ORF">LA66_03390</name>
</gene>
<dbReference type="STRING" id="370622.LA66_03390"/>
<dbReference type="Gene3D" id="3.30.1330.40">
    <property type="entry name" value="RutC-like"/>
    <property type="match status" value="1"/>
</dbReference>